<sequence length="95" mass="10019">MVQGKTKGLSIKGPNVRAAKKAAANPKKGLRAIAPKKAPLVKQAKMHKELAAKIGKSIEKQMVDAASSGKLTIMKSLISEEDKAKASASKTPKKK</sequence>
<reference evidence="3 4" key="1">
    <citation type="journal article" date="2019" name="Nat. Ecol. Evol.">
        <title>Megaphylogeny resolves global patterns of mushroom evolution.</title>
        <authorList>
            <person name="Varga T."/>
            <person name="Krizsan K."/>
            <person name="Foldi C."/>
            <person name="Dima B."/>
            <person name="Sanchez-Garcia M."/>
            <person name="Sanchez-Ramirez S."/>
            <person name="Szollosi G.J."/>
            <person name="Szarkandi J.G."/>
            <person name="Papp V."/>
            <person name="Albert L."/>
            <person name="Andreopoulos W."/>
            <person name="Angelini C."/>
            <person name="Antonin V."/>
            <person name="Barry K.W."/>
            <person name="Bougher N.L."/>
            <person name="Buchanan P."/>
            <person name="Buyck B."/>
            <person name="Bense V."/>
            <person name="Catcheside P."/>
            <person name="Chovatia M."/>
            <person name="Cooper J."/>
            <person name="Damon W."/>
            <person name="Desjardin D."/>
            <person name="Finy P."/>
            <person name="Geml J."/>
            <person name="Haridas S."/>
            <person name="Hughes K."/>
            <person name="Justo A."/>
            <person name="Karasinski D."/>
            <person name="Kautmanova I."/>
            <person name="Kiss B."/>
            <person name="Kocsube S."/>
            <person name="Kotiranta H."/>
            <person name="LaButti K.M."/>
            <person name="Lechner B.E."/>
            <person name="Liimatainen K."/>
            <person name="Lipzen A."/>
            <person name="Lukacs Z."/>
            <person name="Mihaltcheva S."/>
            <person name="Morgado L.N."/>
            <person name="Niskanen T."/>
            <person name="Noordeloos M.E."/>
            <person name="Ohm R.A."/>
            <person name="Ortiz-Santana B."/>
            <person name="Ovrebo C."/>
            <person name="Racz N."/>
            <person name="Riley R."/>
            <person name="Savchenko A."/>
            <person name="Shiryaev A."/>
            <person name="Soop K."/>
            <person name="Spirin V."/>
            <person name="Szebenyi C."/>
            <person name="Tomsovsky M."/>
            <person name="Tulloss R.E."/>
            <person name="Uehling J."/>
            <person name="Grigoriev I.V."/>
            <person name="Vagvolgyi C."/>
            <person name="Papp T."/>
            <person name="Martin F.M."/>
            <person name="Miettinen O."/>
            <person name="Hibbett D.S."/>
            <person name="Nagy L.G."/>
        </authorList>
    </citation>
    <scope>NUCLEOTIDE SEQUENCE [LARGE SCALE GENOMIC DNA]</scope>
    <source>
        <strain evidence="3 4">FP101781</strain>
    </source>
</reference>
<proteinExistence type="inferred from homology"/>
<dbReference type="PANTHER" id="PTHR16967:SF1">
    <property type="entry name" value="LEYDIG CELL TUMOR 10 KDA PROTEIN HOMOLOG"/>
    <property type="match status" value="1"/>
</dbReference>
<dbReference type="InterPro" id="IPR019034">
    <property type="entry name" value="UPF0390"/>
</dbReference>
<comment type="similarity">
    <text evidence="1">Belongs to the UPF0390 family.</text>
</comment>
<dbReference type="OrthoDB" id="5239630at2759"/>
<evidence type="ECO:0000313" key="3">
    <source>
        <dbReference type="EMBL" id="TEB39925.1"/>
    </source>
</evidence>
<dbReference type="STRING" id="71717.A0A4Y7U0H9"/>
<evidence type="ECO:0000256" key="1">
    <source>
        <dbReference type="ARBA" id="ARBA00006802"/>
    </source>
</evidence>
<dbReference type="AlphaFoldDB" id="A0A4Y7U0H9"/>
<evidence type="ECO:0000313" key="4">
    <source>
        <dbReference type="Proteomes" id="UP000298030"/>
    </source>
</evidence>
<feature type="region of interest" description="Disordered" evidence="2">
    <location>
        <begin position="1"/>
        <end position="38"/>
    </location>
</feature>
<accession>A0A4Y7U0H9</accession>
<protein>
    <submittedName>
        <fullName evidence="3">Uncharacterized protein</fullName>
    </submittedName>
</protein>
<keyword evidence="4" id="KW-1185">Reference proteome</keyword>
<dbReference type="PANTHER" id="PTHR16967">
    <property type="entry name" value="LEYDIG CELL TUMOR 10 KDA PROTEIN HOMOLOG"/>
    <property type="match status" value="1"/>
</dbReference>
<evidence type="ECO:0000256" key="2">
    <source>
        <dbReference type="SAM" id="MobiDB-lite"/>
    </source>
</evidence>
<dbReference type="EMBL" id="QPFP01000001">
    <property type="protein sequence ID" value="TEB39925.1"/>
    <property type="molecule type" value="Genomic_DNA"/>
</dbReference>
<dbReference type="Proteomes" id="UP000298030">
    <property type="component" value="Unassembled WGS sequence"/>
</dbReference>
<comment type="caution">
    <text evidence="3">The sequence shown here is derived from an EMBL/GenBank/DDBJ whole genome shotgun (WGS) entry which is preliminary data.</text>
</comment>
<gene>
    <name evidence="3" type="ORF">FA13DRAFT_1724144</name>
</gene>
<dbReference type="Pfam" id="PF09495">
    <property type="entry name" value="DUF2462"/>
    <property type="match status" value="1"/>
</dbReference>
<name>A0A4Y7U0H9_COPMI</name>
<organism evidence="3 4">
    <name type="scientific">Coprinellus micaceus</name>
    <name type="common">Glistening ink-cap mushroom</name>
    <name type="synonym">Coprinus micaceus</name>
    <dbReference type="NCBI Taxonomy" id="71717"/>
    <lineage>
        <taxon>Eukaryota</taxon>
        <taxon>Fungi</taxon>
        <taxon>Dikarya</taxon>
        <taxon>Basidiomycota</taxon>
        <taxon>Agaricomycotina</taxon>
        <taxon>Agaricomycetes</taxon>
        <taxon>Agaricomycetidae</taxon>
        <taxon>Agaricales</taxon>
        <taxon>Agaricineae</taxon>
        <taxon>Psathyrellaceae</taxon>
        <taxon>Coprinellus</taxon>
    </lineage>
</organism>